<dbReference type="RefSeq" id="WP_105047590.1">
    <property type="nucleotide sequence ID" value="NZ_CP150661.1"/>
</dbReference>
<dbReference type="AlphaFoldDB" id="A0A2P6CAI8"/>
<keyword evidence="2" id="KW-1185">Reference proteome</keyword>
<sequence>MKKEIIVIIMLVCGFSINAQKSKIIGSWVITKVETPNKTQNPYLLIEFAKRSKMLMKGKELATWSYSKKKNEILLKSDMEKDFNGVNKVLKLTDKELVLEKEGVKATYLKLDFDRIAKENAASNLMGEWKIENELDEVQLLKVELPDTFTLIEISSGGRSTLTSKGTWVYNAKEKHVLFIGRSKLLNGKSMIKELLEDKFVFEKEGVKFVANKEKGPTEVAHLTFNVASFPNRQSDISPWTDFDTLLKGLENVTYLKYRERKLIPNTKSFQDNILLSKVDVDLERKSINLTNFSVSSKDTTQYSESFKGGLLNMHNNFFPQKEPGPFRIVKKETIKVPAGEFECKVVEGFDGESKLKYWMVINKPGVYAKIIREDLDIFNHKKYSVTELEEIK</sequence>
<evidence type="ECO:0000313" key="2">
    <source>
        <dbReference type="Proteomes" id="UP000247345"/>
    </source>
</evidence>
<evidence type="ECO:0000313" key="1">
    <source>
        <dbReference type="EMBL" id="PQJ71936.1"/>
    </source>
</evidence>
<reference evidence="1 2" key="1">
    <citation type="submission" date="2016-12" db="EMBL/GenBank/DDBJ databases">
        <title>Trade-off between light-utilization and light-protection in marine flavobacteria.</title>
        <authorList>
            <person name="Kumagai Y."/>
            <person name="Yoshizawa S."/>
            <person name="Kogure K."/>
            <person name="Iwasaki W."/>
        </authorList>
    </citation>
    <scope>NUCLEOTIDE SEQUENCE [LARGE SCALE GENOMIC DNA]</scope>
    <source>
        <strain evidence="1 2">KCTC 12100</strain>
    </source>
</reference>
<dbReference type="EMBL" id="MSCK01000001">
    <property type="protein sequence ID" value="PQJ71936.1"/>
    <property type="molecule type" value="Genomic_DNA"/>
</dbReference>
<comment type="caution">
    <text evidence="1">The sequence shown here is derived from an EMBL/GenBank/DDBJ whole genome shotgun (WGS) entry which is preliminary data.</text>
</comment>
<gene>
    <name evidence="1" type="ORF">BTO14_01115</name>
</gene>
<accession>A0A2P6CAI8</accession>
<dbReference type="OrthoDB" id="1113037at2"/>
<proteinExistence type="predicted"/>
<protein>
    <submittedName>
        <fullName evidence="1">Uncharacterized protein</fullName>
    </submittedName>
</protein>
<organism evidence="1 2">
    <name type="scientific">Polaribacter butkevichii</name>
    <dbReference type="NCBI Taxonomy" id="218490"/>
    <lineage>
        <taxon>Bacteria</taxon>
        <taxon>Pseudomonadati</taxon>
        <taxon>Bacteroidota</taxon>
        <taxon>Flavobacteriia</taxon>
        <taxon>Flavobacteriales</taxon>
        <taxon>Flavobacteriaceae</taxon>
    </lineage>
</organism>
<name>A0A2P6CAI8_9FLAO</name>
<dbReference type="Proteomes" id="UP000247345">
    <property type="component" value="Unassembled WGS sequence"/>
</dbReference>